<keyword evidence="1" id="KW-0732">Signal</keyword>
<feature type="chain" id="PRO_5046165155" evidence="1">
    <location>
        <begin position="22"/>
        <end position="194"/>
    </location>
</feature>
<dbReference type="RefSeq" id="WP_386127777.1">
    <property type="nucleotide sequence ID" value="NZ_JBHTJL010000009.1"/>
</dbReference>
<dbReference type="Proteomes" id="UP001597013">
    <property type="component" value="Unassembled WGS sequence"/>
</dbReference>
<feature type="signal peptide" evidence="1">
    <location>
        <begin position="1"/>
        <end position="21"/>
    </location>
</feature>
<organism evidence="2 3">
    <name type="scientific">Winogradskyella litorisediminis</name>
    <dbReference type="NCBI Taxonomy" id="1156618"/>
    <lineage>
        <taxon>Bacteria</taxon>
        <taxon>Pseudomonadati</taxon>
        <taxon>Bacteroidota</taxon>
        <taxon>Flavobacteriia</taxon>
        <taxon>Flavobacteriales</taxon>
        <taxon>Flavobacteriaceae</taxon>
        <taxon>Winogradskyella</taxon>
    </lineage>
</organism>
<evidence type="ECO:0000256" key="1">
    <source>
        <dbReference type="SAM" id="SignalP"/>
    </source>
</evidence>
<dbReference type="PROSITE" id="PS51257">
    <property type="entry name" value="PROKAR_LIPOPROTEIN"/>
    <property type="match status" value="1"/>
</dbReference>
<comment type="caution">
    <text evidence="2">The sequence shown here is derived from an EMBL/GenBank/DDBJ whole genome shotgun (WGS) entry which is preliminary data.</text>
</comment>
<sequence>MKKLFIPFVALALVFATSCKMDQTKEAKLPEVDVDIDTEAGQLPAFDVDWADVNVGTRTEMVEIPKVVVVMEETEIEVPYLDVDMPDEYGEKMERTIMIEAEVDEFEHNLEIEKVYASGNNLIVVSRLEKMETSLGDKKVRISDQIKLNAPDLNVKHYVVGVKPNRVFNDAYMYVNNESDFSDKVADYKVIYSK</sequence>
<evidence type="ECO:0000313" key="3">
    <source>
        <dbReference type="Proteomes" id="UP001597013"/>
    </source>
</evidence>
<name>A0ABW3N5D6_9FLAO</name>
<reference evidence="3" key="1">
    <citation type="journal article" date="2019" name="Int. J. Syst. Evol. Microbiol.">
        <title>The Global Catalogue of Microorganisms (GCM) 10K type strain sequencing project: providing services to taxonomists for standard genome sequencing and annotation.</title>
        <authorList>
            <consortium name="The Broad Institute Genomics Platform"/>
            <consortium name="The Broad Institute Genome Sequencing Center for Infectious Disease"/>
            <person name="Wu L."/>
            <person name="Ma J."/>
        </authorList>
    </citation>
    <scope>NUCLEOTIDE SEQUENCE [LARGE SCALE GENOMIC DNA]</scope>
    <source>
        <strain evidence="3">CCUG 62215</strain>
    </source>
</reference>
<protein>
    <submittedName>
        <fullName evidence="2">Uncharacterized protein</fullName>
    </submittedName>
</protein>
<proteinExistence type="predicted"/>
<evidence type="ECO:0000313" key="2">
    <source>
        <dbReference type="EMBL" id="MFD1062168.1"/>
    </source>
</evidence>
<keyword evidence="3" id="KW-1185">Reference proteome</keyword>
<dbReference type="EMBL" id="JBHTJL010000009">
    <property type="protein sequence ID" value="MFD1062168.1"/>
    <property type="molecule type" value="Genomic_DNA"/>
</dbReference>
<accession>A0ABW3N5D6</accession>
<gene>
    <name evidence="2" type="ORF">ACFQ1Q_02830</name>
</gene>